<dbReference type="EMBL" id="CP024639">
    <property type="protein sequence ID" value="QGR09800.1"/>
    <property type="molecule type" value="Genomic_DNA"/>
</dbReference>
<dbReference type="AlphaFoldDB" id="A0AAP9HAJ0"/>
<evidence type="ECO:0000313" key="2">
    <source>
        <dbReference type="EMBL" id="MDO6409919.1"/>
    </source>
</evidence>
<feature type="transmembrane region" description="Helical" evidence="1">
    <location>
        <begin position="81"/>
        <end position="100"/>
    </location>
</feature>
<accession>A0AAP9HAJ0</accession>
<reference evidence="2" key="3">
    <citation type="submission" date="2023-07" db="EMBL/GenBank/DDBJ databases">
        <title>The extreme plant-growth-promoting properties of Pantoea phytobeneficialis PF55 revealed by functional and genomic analysis.</title>
        <authorList>
            <person name="Nascimento F.X."/>
            <person name="Marcio R.J."/>
        </authorList>
    </citation>
    <scope>NUCLEOTIDE SEQUENCE</scope>
    <source>
        <strain evidence="2">PF55</strain>
    </source>
</reference>
<reference evidence="3" key="2">
    <citation type="journal article" date="2020" name="Environ. Microbiol.">
        <title>The extreme plant-growth-promoting properties of Pantoea phytobeneficialis MSR2 revealed by functional and genomic analysis.</title>
        <authorList>
            <person name="Nascimento F.X."/>
            <person name="Hernandez A.G."/>
            <person name="Glick B.R."/>
            <person name="Rossi M.J."/>
        </authorList>
    </citation>
    <scope>NUCLEOTIDE SEQUENCE</scope>
    <source>
        <strain evidence="3">MSR2</strain>
    </source>
</reference>
<dbReference type="Proteomes" id="UP001171299">
    <property type="component" value="Unassembled WGS sequence"/>
</dbReference>
<evidence type="ECO:0000313" key="5">
    <source>
        <dbReference type="Proteomes" id="UP001171299"/>
    </source>
</evidence>
<evidence type="ECO:0000256" key="1">
    <source>
        <dbReference type="SAM" id="Phobius"/>
    </source>
</evidence>
<geneLocation type="plasmid" evidence="4">
    <name>pmsr2c</name>
</geneLocation>
<keyword evidence="3" id="KW-0614">Plasmid</keyword>
<proteinExistence type="predicted"/>
<dbReference type="KEGG" id="ppho:CTZ24_25475"/>
<dbReference type="RefSeq" id="WP_208726965.1">
    <property type="nucleotide sequence ID" value="NZ_CP024639.1"/>
</dbReference>
<geneLocation type="plasmid" evidence="3">
    <name>pMSR2C</name>
</geneLocation>
<keyword evidence="5" id="KW-1185">Reference proteome</keyword>
<reference evidence="4" key="1">
    <citation type="submission" date="2017-11" db="EMBL/GenBank/DDBJ databases">
        <title>Genome sequence of Pantoea sp. MSR2.</title>
        <authorList>
            <person name="Nascimento F.X."/>
        </authorList>
    </citation>
    <scope>NUCLEOTIDE SEQUENCE [LARGE SCALE GENOMIC DNA]</scope>
    <source>
        <strain evidence="4">MSR2</strain>
        <plasmid evidence="4">pmsr2c</plasmid>
    </source>
</reference>
<protein>
    <submittedName>
        <fullName evidence="3">Uncharacterized protein</fullName>
    </submittedName>
</protein>
<feature type="transmembrane region" description="Helical" evidence="1">
    <location>
        <begin position="40"/>
        <end position="60"/>
    </location>
</feature>
<sequence length="170" mass="19125">MMTSSYPKLFSITLMVLGCIFGFFTWQYEIDRETFLRPLTIRNMLLASLLFAVPLLFALIKWGKGAKPHTAKDYIKLYSGVVLLLCMFSYLLLTTLTWLLPGQVSTYSAPYEYDSAGRHSCSGARLYDPDLEEKIKVCYPAGNVYGGNVITITKRSNALGMTVIHAVTKR</sequence>
<keyword evidence="1" id="KW-0472">Membrane</keyword>
<feature type="transmembrane region" description="Helical" evidence="1">
    <location>
        <begin position="9"/>
        <end position="28"/>
    </location>
</feature>
<keyword evidence="1" id="KW-1133">Transmembrane helix</keyword>
<dbReference type="EMBL" id="JAUOOM010000041">
    <property type="protein sequence ID" value="MDO6409919.1"/>
    <property type="molecule type" value="Genomic_DNA"/>
</dbReference>
<dbReference type="Proteomes" id="UP000424872">
    <property type="component" value="Plasmid pMSR2C"/>
</dbReference>
<gene>
    <name evidence="3" type="ORF">CTZ24_25475</name>
    <name evidence="2" type="ORF">Q3404_25455</name>
</gene>
<organism evidence="3 4">
    <name type="scientific">Pantoea phytobeneficialis</name>
    <dbReference type="NCBI Taxonomy" id="2052056"/>
    <lineage>
        <taxon>Bacteria</taxon>
        <taxon>Pseudomonadati</taxon>
        <taxon>Pseudomonadota</taxon>
        <taxon>Gammaproteobacteria</taxon>
        <taxon>Enterobacterales</taxon>
        <taxon>Erwiniaceae</taxon>
        <taxon>Pantoea</taxon>
    </lineage>
</organism>
<keyword evidence="1" id="KW-0812">Transmembrane</keyword>
<name>A0AAP9HAJ0_9GAMM</name>
<evidence type="ECO:0000313" key="4">
    <source>
        <dbReference type="Proteomes" id="UP000424872"/>
    </source>
</evidence>
<evidence type="ECO:0000313" key="3">
    <source>
        <dbReference type="EMBL" id="QGR09800.1"/>
    </source>
</evidence>